<dbReference type="EMBL" id="RKQN01000002">
    <property type="protein sequence ID" value="RPE79691.1"/>
    <property type="molecule type" value="Genomic_DNA"/>
</dbReference>
<evidence type="ECO:0008006" key="4">
    <source>
        <dbReference type="Google" id="ProtNLM"/>
    </source>
</evidence>
<dbReference type="AlphaFoldDB" id="A0A3N4VKA7"/>
<reference evidence="2 3" key="1">
    <citation type="submission" date="2018-11" db="EMBL/GenBank/DDBJ databases">
        <title>Genomic Encyclopedia of Type Strains, Phase IV (KMG-IV): sequencing the most valuable type-strain genomes for metagenomic binning, comparative biology and taxonomic classification.</title>
        <authorList>
            <person name="Goeker M."/>
        </authorList>
    </citation>
    <scope>NUCLEOTIDE SEQUENCE [LARGE SCALE GENOMIC DNA]</scope>
    <source>
        <strain evidence="2 3">DSM 25623</strain>
    </source>
</reference>
<feature type="chain" id="PRO_5018104463" description="PXPV repeat-containing protein" evidence="1">
    <location>
        <begin position="31"/>
        <end position="142"/>
    </location>
</feature>
<comment type="caution">
    <text evidence="2">The sequence shown here is derived from an EMBL/GenBank/DDBJ whole genome shotgun (WGS) entry which is preliminary data.</text>
</comment>
<evidence type="ECO:0000313" key="3">
    <source>
        <dbReference type="Proteomes" id="UP000269708"/>
    </source>
</evidence>
<evidence type="ECO:0000256" key="1">
    <source>
        <dbReference type="SAM" id="SignalP"/>
    </source>
</evidence>
<feature type="signal peptide" evidence="1">
    <location>
        <begin position="1"/>
        <end position="30"/>
    </location>
</feature>
<protein>
    <recommendedName>
        <fullName evidence="4">PXPV repeat-containing protein</fullName>
    </recommendedName>
</protein>
<dbReference type="OrthoDB" id="6058241at2"/>
<sequence length="142" mass="16870">MATALSRWLAPMILAAGLGVAAFAPAPAHADGVRVIVDLGDVIFRDGYPYYRHGGYGPRDRLVVVRDRWGRPVYYRTVYRAGPPYGHAYGHWRGPKSKCDRYGRCAAYWYDARYDRDRHNHRYHDRDRHYDRYDRHRRWDRD</sequence>
<dbReference type="RefSeq" id="WP_123769878.1">
    <property type="nucleotide sequence ID" value="NZ_RKQN01000002.1"/>
</dbReference>
<keyword evidence="3" id="KW-1185">Reference proteome</keyword>
<name>A0A3N4VKA7_9GAMM</name>
<keyword evidence="1" id="KW-0732">Signal</keyword>
<accession>A0A3N4VKA7</accession>
<proteinExistence type="predicted"/>
<gene>
    <name evidence="2" type="ORF">EDC50_1515</name>
</gene>
<evidence type="ECO:0000313" key="2">
    <source>
        <dbReference type="EMBL" id="RPE79691.1"/>
    </source>
</evidence>
<organism evidence="2 3">
    <name type="scientific">Vulcaniibacterium tengchongense</name>
    <dbReference type="NCBI Taxonomy" id="1273429"/>
    <lineage>
        <taxon>Bacteria</taxon>
        <taxon>Pseudomonadati</taxon>
        <taxon>Pseudomonadota</taxon>
        <taxon>Gammaproteobacteria</taxon>
        <taxon>Lysobacterales</taxon>
        <taxon>Lysobacteraceae</taxon>
        <taxon>Vulcaniibacterium</taxon>
    </lineage>
</organism>
<dbReference type="Proteomes" id="UP000269708">
    <property type="component" value="Unassembled WGS sequence"/>
</dbReference>